<organism evidence="2 3">
    <name type="scientific">Leishmania tarentolae</name>
    <name type="common">Sauroleishmania tarentolae</name>
    <dbReference type="NCBI Taxonomy" id="5689"/>
    <lineage>
        <taxon>Eukaryota</taxon>
        <taxon>Discoba</taxon>
        <taxon>Euglenozoa</taxon>
        <taxon>Kinetoplastea</taxon>
        <taxon>Metakinetoplastina</taxon>
        <taxon>Trypanosomatida</taxon>
        <taxon>Trypanosomatidae</taxon>
        <taxon>Leishmaniinae</taxon>
        <taxon>Leishmania</taxon>
        <taxon>lizard Leishmania</taxon>
    </lineage>
</organism>
<protein>
    <submittedName>
        <fullName evidence="2">Uncharacterized protein</fullName>
    </submittedName>
</protein>
<reference evidence="2" key="1">
    <citation type="submission" date="2019-11" db="EMBL/GenBank/DDBJ databases">
        <title>Leishmania tarentolae CDS.</title>
        <authorList>
            <person name="Goto Y."/>
            <person name="Yamagishi J."/>
        </authorList>
    </citation>
    <scope>NUCLEOTIDE SEQUENCE [LARGE SCALE GENOMIC DNA]</scope>
    <source>
        <strain evidence="2">Parrot Tar II</strain>
    </source>
</reference>
<dbReference type="AlphaFoldDB" id="A0A640KP05"/>
<proteinExistence type="predicted"/>
<dbReference type="EMBL" id="BLBS01000045">
    <property type="protein sequence ID" value="GET91078.1"/>
    <property type="molecule type" value="Genomic_DNA"/>
</dbReference>
<gene>
    <name evidence="2" type="ORF">LtaPh_3108301</name>
</gene>
<feature type="compositionally biased region" description="Polar residues" evidence="1">
    <location>
        <begin position="74"/>
        <end position="94"/>
    </location>
</feature>
<evidence type="ECO:0000256" key="1">
    <source>
        <dbReference type="SAM" id="MobiDB-lite"/>
    </source>
</evidence>
<evidence type="ECO:0000313" key="3">
    <source>
        <dbReference type="Proteomes" id="UP000419144"/>
    </source>
</evidence>
<sequence length="293" mass="31976">MHRAAPGAGCCPRSCAQGSAAQTCAGAACRPCASPGLGRASRSGVWAAPKFDVVNTLAQEGNVRDRPDGAAESPKSTDSLTTVDGTGAPRTQTPRIRCGGRPAVLASTHFVLIGVRLHRQRTKDRFTVRRGGGLQVRLCRKCVHGFADRGRGTLRPAPIARGTAVSVRSAPLQRLVLNKVLTRISVHVHQGNRSRRDHGHKPRVVVRHRGGVVCGHLHTEIHAAPNQLQLRRSYHWKILDGEAFGNRGTRHHVLDRIFWTRSHICRASLTSSRPFVPLRVAGTYELLCHPPLW</sequence>
<name>A0A640KP05_LEITA</name>
<accession>A0A640KP05</accession>
<dbReference type="Proteomes" id="UP000419144">
    <property type="component" value="Unassembled WGS sequence"/>
</dbReference>
<evidence type="ECO:0000313" key="2">
    <source>
        <dbReference type="EMBL" id="GET91078.1"/>
    </source>
</evidence>
<dbReference type="VEuPathDB" id="TriTrypDB:LtaPh_3108301"/>
<keyword evidence="3" id="KW-1185">Reference proteome</keyword>
<feature type="region of interest" description="Disordered" evidence="1">
    <location>
        <begin position="60"/>
        <end position="97"/>
    </location>
</feature>
<dbReference type="PROSITE" id="PS51257">
    <property type="entry name" value="PROKAR_LIPOPROTEIN"/>
    <property type="match status" value="1"/>
</dbReference>
<comment type="caution">
    <text evidence="2">The sequence shown here is derived from an EMBL/GenBank/DDBJ whole genome shotgun (WGS) entry which is preliminary data.</text>
</comment>